<evidence type="ECO:0000256" key="4">
    <source>
        <dbReference type="ARBA" id="ARBA00044517"/>
    </source>
</evidence>
<organism evidence="9 10">
    <name type="scientific">Thiohalospira halophila DSM 15071</name>
    <dbReference type="NCBI Taxonomy" id="1123397"/>
    <lineage>
        <taxon>Bacteria</taxon>
        <taxon>Pseudomonadati</taxon>
        <taxon>Pseudomonadota</taxon>
        <taxon>Gammaproteobacteria</taxon>
        <taxon>Thiohalospirales</taxon>
        <taxon>Thiohalospiraceae</taxon>
        <taxon>Thiohalospira</taxon>
    </lineage>
</organism>
<name>A0A1I1T7H3_9GAMM</name>
<sequence length="374" mass="40678">MGHADNGGGEGRRILLLSAYDAVSHRRWREGLVAAFPEAAWTVLTLPPRHFRWRIRGNSLTWAFEQRATLEAGYDLVIATSMVDLAGLRGLVPALAATPALAYFHENQFAYPESPHAHPSNEHRVVNLYTALAAEVVRFNSAFNRDTFRAGARALLARMPDAVPGALDAELGALGSVLSVPLDVAWFRPDTAPAEGPLTLVWPHRWEHDKAPERFVAALEQLVARGVDFRVHLLGQQFRGSPVDVAALAERLGERVGEVGPVAGDDAFRALLQASHVVVSTALHDFQGLAVQEAVAAGCRPVVPDRLAYRDFIPAEWRYPDDLDNPEAEATALADRLEALAAAHGRGELSPAPDLAWLAWPEQRPAWAEALGVA</sequence>
<evidence type="ECO:0000259" key="7">
    <source>
        <dbReference type="Pfam" id="PF00534"/>
    </source>
</evidence>
<keyword evidence="3 9" id="KW-0808">Transferase</keyword>
<dbReference type="RefSeq" id="WP_093428451.1">
    <property type="nucleotide sequence ID" value="NZ_FOMJ01000006.1"/>
</dbReference>
<dbReference type="PANTHER" id="PTHR13615">
    <property type="entry name" value="GLYCOSYLTRANSFERASE-LIKE 1"/>
    <property type="match status" value="1"/>
</dbReference>
<gene>
    <name evidence="9" type="ORF">SAMN05660831_01814</name>
</gene>
<proteinExistence type="inferred from homology"/>
<dbReference type="InterPro" id="IPR022701">
    <property type="entry name" value="QTMAN_N"/>
</dbReference>
<dbReference type="OrthoDB" id="9792163at2"/>
<dbReference type="Pfam" id="PF12038">
    <property type="entry name" value="QTMAN_N"/>
    <property type="match status" value="1"/>
</dbReference>
<comment type="catalytic activity">
    <reaction evidence="6">
        <text>queuosine(34) in tRNA(Asp) + GDP-alpha-D-mannose = O-4''-alpha-D-mannosylqueuosine(34) in tRNA(Asp) + GDP + H(+)</text>
        <dbReference type="Rhea" id="RHEA:12885"/>
        <dbReference type="Rhea" id="RHEA-COMP:18572"/>
        <dbReference type="Rhea" id="RHEA-COMP:18581"/>
        <dbReference type="ChEBI" id="CHEBI:15378"/>
        <dbReference type="ChEBI" id="CHEBI:57527"/>
        <dbReference type="ChEBI" id="CHEBI:58189"/>
        <dbReference type="ChEBI" id="CHEBI:194431"/>
        <dbReference type="ChEBI" id="CHEBI:194442"/>
        <dbReference type="EC" id="2.4.1.110"/>
    </reaction>
    <physiologicalReaction direction="left-to-right" evidence="6">
        <dbReference type="Rhea" id="RHEA:12886"/>
    </physiologicalReaction>
</comment>
<dbReference type="Proteomes" id="UP000198611">
    <property type="component" value="Unassembled WGS sequence"/>
</dbReference>
<dbReference type="Gene3D" id="3.40.50.2000">
    <property type="entry name" value="Glycogen Phosphorylase B"/>
    <property type="match status" value="1"/>
</dbReference>
<dbReference type="STRING" id="1123397.SAMN05660831_01814"/>
<evidence type="ECO:0000313" key="9">
    <source>
        <dbReference type="EMBL" id="SFD54581.1"/>
    </source>
</evidence>
<keyword evidence="10" id="KW-1185">Reference proteome</keyword>
<evidence type="ECO:0000256" key="6">
    <source>
        <dbReference type="ARBA" id="ARBA00048439"/>
    </source>
</evidence>
<dbReference type="EMBL" id="FOMJ01000006">
    <property type="protein sequence ID" value="SFD54581.1"/>
    <property type="molecule type" value="Genomic_DNA"/>
</dbReference>
<comment type="similarity">
    <text evidence="1">Belongs to the glycosyltransferase group 1 family. Glycosyltransferase 4 subfamily.</text>
</comment>
<dbReference type="EC" id="2.4.1.110" evidence="4"/>
<dbReference type="InterPro" id="IPR051862">
    <property type="entry name" value="GT-like_domain_containing_1"/>
</dbReference>
<evidence type="ECO:0000256" key="3">
    <source>
        <dbReference type="ARBA" id="ARBA00022679"/>
    </source>
</evidence>
<evidence type="ECO:0000256" key="5">
    <source>
        <dbReference type="ARBA" id="ARBA00044539"/>
    </source>
</evidence>
<keyword evidence="2" id="KW-0328">Glycosyltransferase</keyword>
<accession>A0A1I1T7H3</accession>
<protein>
    <recommendedName>
        <fullName evidence="5">tRNA-queuosine alpha-mannosyltransferase</fullName>
        <ecNumber evidence="4">2.4.1.110</ecNumber>
    </recommendedName>
</protein>
<feature type="domain" description="Glycosyl transferase family 1" evidence="7">
    <location>
        <begin position="189"/>
        <end position="312"/>
    </location>
</feature>
<evidence type="ECO:0000256" key="1">
    <source>
        <dbReference type="ARBA" id="ARBA00009481"/>
    </source>
</evidence>
<dbReference type="PANTHER" id="PTHR13615:SF3">
    <property type="entry name" value="GLYCOSYLTRANSFERASE-LIKE DOMAIN-CONTAINING PROTEIN 1"/>
    <property type="match status" value="1"/>
</dbReference>
<dbReference type="SUPFAM" id="SSF53756">
    <property type="entry name" value="UDP-Glycosyltransferase/glycogen phosphorylase"/>
    <property type="match status" value="1"/>
</dbReference>
<reference evidence="9 10" key="1">
    <citation type="submission" date="2016-10" db="EMBL/GenBank/DDBJ databases">
        <authorList>
            <person name="de Groot N.N."/>
        </authorList>
    </citation>
    <scope>NUCLEOTIDE SEQUENCE [LARGE SCALE GENOMIC DNA]</scope>
    <source>
        <strain evidence="9 10">HL3</strain>
    </source>
</reference>
<evidence type="ECO:0000313" key="10">
    <source>
        <dbReference type="Proteomes" id="UP000198611"/>
    </source>
</evidence>
<dbReference type="Pfam" id="PF00534">
    <property type="entry name" value="Glycos_transf_1"/>
    <property type="match status" value="1"/>
</dbReference>
<feature type="domain" description="tRNA-queuosine alpha-mannosyltransferase N-terminal" evidence="8">
    <location>
        <begin position="13"/>
        <end position="182"/>
    </location>
</feature>
<evidence type="ECO:0000256" key="2">
    <source>
        <dbReference type="ARBA" id="ARBA00022676"/>
    </source>
</evidence>
<dbReference type="GO" id="GO:0016438">
    <property type="term" value="F:tRNA-queuosine(34) beta-mannosyltransferase activity"/>
    <property type="evidence" value="ECO:0007669"/>
    <property type="project" value="UniProtKB-EC"/>
</dbReference>
<dbReference type="AlphaFoldDB" id="A0A1I1T7H3"/>
<evidence type="ECO:0000259" key="8">
    <source>
        <dbReference type="Pfam" id="PF12038"/>
    </source>
</evidence>
<dbReference type="InterPro" id="IPR001296">
    <property type="entry name" value="Glyco_trans_1"/>
</dbReference>